<feature type="compositionally biased region" description="Polar residues" evidence="1">
    <location>
        <begin position="1"/>
        <end position="16"/>
    </location>
</feature>
<proteinExistence type="predicted"/>
<dbReference type="EMBL" id="UOEM01000031">
    <property type="protein sequence ID" value="VAW11402.1"/>
    <property type="molecule type" value="Genomic_DNA"/>
</dbReference>
<gene>
    <name evidence="2" type="ORF">MNBD_ALPHA09-706</name>
</gene>
<sequence length="170" mass="17909">MKATPQTLVPETSTKQAPEMAGADNAATARALCRSLGATARALMEVIDNETAVLREGRPQAIEALQADKIELSARYLGEMARLKRYAETIAELGGNDVETLKALTQELGAKLLENRDALADVLSVSERLIRTATMSAIAARSGPSTYGCDGLVSQPPAQATAAISVNRAL</sequence>
<name>A0A3B0TA78_9ZZZZ</name>
<evidence type="ECO:0000313" key="2">
    <source>
        <dbReference type="EMBL" id="VAW11402.1"/>
    </source>
</evidence>
<protein>
    <recommendedName>
        <fullName evidence="3">Flagellar protein FlgN</fullName>
    </recommendedName>
</protein>
<evidence type="ECO:0008006" key="3">
    <source>
        <dbReference type="Google" id="ProtNLM"/>
    </source>
</evidence>
<accession>A0A3B0TA78</accession>
<feature type="region of interest" description="Disordered" evidence="1">
    <location>
        <begin position="1"/>
        <end position="22"/>
    </location>
</feature>
<reference evidence="2" key="1">
    <citation type="submission" date="2018-06" db="EMBL/GenBank/DDBJ databases">
        <authorList>
            <person name="Zhirakovskaya E."/>
        </authorList>
    </citation>
    <scope>NUCLEOTIDE SEQUENCE</scope>
</reference>
<evidence type="ECO:0000256" key="1">
    <source>
        <dbReference type="SAM" id="MobiDB-lite"/>
    </source>
</evidence>
<organism evidence="2">
    <name type="scientific">hydrothermal vent metagenome</name>
    <dbReference type="NCBI Taxonomy" id="652676"/>
    <lineage>
        <taxon>unclassified sequences</taxon>
        <taxon>metagenomes</taxon>
        <taxon>ecological metagenomes</taxon>
    </lineage>
</organism>
<dbReference type="AlphaFoldDB" id="A0A3B0TA78"/>